<evidence type="ECO:0000259" key="1">
    <source>
        <dbReference type="PROSITE" id="PS50222"/>
    </source>
</evidence>
<dbReference type="InterPro" id="IPR013584">
    <property type="entry name" value="RAP"/>
</dbReference>
<dbReference type="SMART" id="SM00054">
    <property type="entry name" value="EFh"/>
    <property type="match status" value="1"/>
</dbReference>
<dbReference type="CDD" id="cd00051">
    <property type="entry name" value="EFh"/>
    <property type="match status" value="1"/>
</dbReference>
<dbReference type="PROSITE" id="PS50222">
    <property type="entry name" value="EF_HAND_2"/>
    <property type="match status" value="1"/>
</dbReference>
<gene>
    <name evidence="3" type="ORF">TAT_000360100</name>
    <name evidence="4" type="ORF">TAV_000360100</name>
</gene>
<name>A0A3B0N689_THEAN</name>
<protein>
    <submittedName>
        <fullName evidence="4">EF hand/EF-hand domain containing protein, putative</fullName>
    </submittedName>
</protein>
<accession>A0A3B0N689</accession>
<sequence>MLGIAFRSLVRRSEVSASKPFGSLNDCFKLFETNNSVPTQELYDAFKYLASDNTVRKDAIKDERYPSILNQLDTRLSTLNSSYLGNFALRLVLLSQSNNYLGTNRNDVNVEQTKKVIEKIATTMIDKGGHVKEISQVAYAASSLGVVNHPIFDYEKQQLTLNIDLATPDSLNLSLQTAYKRGTRDRVYLALLCEKLSELTDRFTANDVVMTLRSLSKTGLLKGFLLRRLFTLMMDNLDQFSESQLIQCSYRLATLKFFTSNNFKTVFNILKPKLEDLPFHLKVELLAASYLSNVETDNEDMLNFLDSIKLDQDYDLLNLADYVYASAYYKRYGDRLQKAVSSMFSKTPFIARKYALLAKEALDSISLESKLKINMPDAWKEALDNFEKTEIERMENQPIYQESKKILESTGKFKYLQKVGPYLVSFVDDERKLCIDVEYGTLISNLSLKLRNLNALGYKASVVRYWEWRRLKTEKNELKYAFRLYDKDCDGKLSFNTFKTLIKSIGIHLTKGELEFLEYEESVRGGFTLENLYALGESFYTNSVIKEKVVESLKEHFNNSTYLDKFELKKVLIKLGNHLRASEQEIESFFKFYINDEVSKNFTVERFVDE</sequence>
<feature type="domain" description="RAP" evidence="2">
    <location>
        <begin position="423"/>
        <end position="483"/>
    </location>
</feature>
<feature type="domain" description="EF-hand" evidence="1">
    <location>
        <begin position="473"/>
        <end position="508"/>
    </location>
</feature>
<dbReference type="EMBL" id="UIVS01000004">
    <property type="protein sequence ID" value="SVP95440.1"/>
    <property type="molecule type" value="Genomic_DNA"/>
</dbReference>
<dbReference type="VEuPathDB" id="PiroplasmaDB:TA10550"/>
<organism evidence="4">
    <name type="scientific">Theileria annulata</name>
    <dbReference type="NCBI Taxonomy" id="5874"/>
    <lineage>
        <taxon>Eukaryota</taxon>
        <taxon>Sar</taxon>
        <taxon>Alveolata</taxon>
        <taxon>Apicomplexa</taxon>
        <taxon>Aconoidasida</taxon>
        <taxon>Piroplasmida</taxon>
        <taxon>Theileriidae</taxon>
        <taxon>Theileria</taxon>
    </lineage>
</organism>
<dbReference type="InterPro" id="IPR011992">
    <property type="entry name" value="EF-hand-dom_pair"/>
</dbReference>
<dbReference type="InterPro" id="IPR002048">
    <property type="entry name" value="EF_hand_dom"/>
</dbReference>
<evidence type="ECO:0000313" key="3">
    <source>
        <dbReference type="EMBL" id="SVP94715.1"/>
    </source>
</evidence>
<dbReference type="PROSITE" id="PS51286">
    <property type="entry name" value="RAP"/>
    <property type="match status" value="1"/>
</dbReference>
<proteinExistence type="predicted"/>
<evidence type="ECO:0000259" key="2">
    <source>
        <dbReference type="PROSITE" id="PS51286"/>
    </source>
</evidence>
<dbReference type="Pfam" id="PF00036">
    <property type="entry name" value="EF-hand_1"/>
    <property type="match status" value="1"/>
</dbReference>
<dbReference type="Gene3D" id="1.10.238.10">
    <property type="entry name" value="EF-hand"/>
    <property type="match status" value="1"/>
</dbReference>
<dbReference type="AlphaFoldDB" id="A0A3B0N689"/>
<dbReference type="GO" id="GO:0005509">
    <property type="term" value="F:calcium ion binding"/>
    <property type="evidence" value="ECO:0007669"/>
    <property type="project" value="InterPro"/>
</dbReference>
<dbReference type="SUPFAM" id="SSF47473">
    <property type="entry name" value="EF-hand"/>
    <property type="match status" value="1"/>
</dbReference>
<dbReference type="EMBL" id="UIVT01000004">
    <property type="protein sequence ID" value="SVP94715.1"/>
    <property type="molecule type" value="Genomic_DNA"/>
</dbReference>
<reference evidence="4" key="1">
    <citation type="submission" date="2018-07" db="EMBL/GenBank/DDBJ databases">
        <authorList>
            <person name="Quirk P.G."/>
            <person name="Krulwich T.A."/>
        </authorList>
    </citation>
    <scope>NUCLEOTIDE SEQUENCE</scope>
    <source>
        <strain evidence="4">Anand</strain>
    </source>
</reference>
<evidence type="ECO:0000313" key="4">
    <source>
        <dbReference type="EMBL" id="SVP95440.1"/>
    </source>
</evidence>